<dbReference type="PANTHER" id="PTHR43335">
    <property type="entry name" value="ABC TRANSPORTER, ATP-BINDING PROTEIN"/>
    <property type="match status" value="1"/>
</dbReference>
<name>A0A9D2IG55_9FIRM</name>
<evidence type="ECO:0000256" key="4">
    <source>
        <dbReference type="ARBA" id="ARBA00022840"/>
    </source>
</evidence>
<dbReference type="Proteomes" id="UP000824024">
    <property type="component" value="Unassembled WGS sequence"/>
</dbReference>
<dbReference type="Gene3D" id="3.40.50.300">
    <property type="entry name" value="P-loop containing nucleotide triphosphate hydrolases"/>
    <property type="match status" value="1"/>
</dbReference>
<reference evidence="6" key="1">
    <citation type="journal article" date="2021" name="PeerJ">
        <title>Extensive microbial diversity within the chicken gut microbiome revealed by metagenomics and culture.</title>
        <authorList>
            <person name="Gilroy R."/>
            <person name="Ravi A."/>
            <person name="Getino M."/>
            <person name="Pursley I."/>
            <person name="Horton D.L."/>
            <person name="Alikhan N.F."/>
            <person name="Baker D."/>
            <person name="Gharbi K."/>
            <person name="Hall N."/>
            <person name="Watson M."/>
            <person name="Adriaenssens E.M."/>
            <person name="Foster-Nyarko E."/>
            <person name="Jarju S."/>
            <person name="Secka A."/>
            <person name="Antonio M."/>
            <person name="Oren A."/>
            <person name="Chaudhuri R.R."/>
            <person name="La Ragione R."/>
            <person name="Hildebrand F."/>
            <person name="Pallen M.J."/>
        </authorList>
    </citation>
    <scope>NUCLEOTIDE SEQUENCE</scope>
    <source>
        <strain evidence="6">CHK192-9172</strain>
    </source>
</reference>
<gene>
    <name evidence="6" type="ORF">IAA08_09110</name>
</gene>
<keyword evidence="3" id="KW-0547">Nucleotide-binding</keyword>
<evidence type="ECO:0000313" key="6">
    <source>
        <dbReference type="EMBL" id="HIZ08079.1"/>
    </source>
</evidence>
<evidence type="ECO:0000256" key="3">
    <source>
        <dbReference type="ARBA" id="ARBA00022741"/>
    </source>
</evidence>
<sequence>MIEIHHLMKRYGNNLAVNDLNLTLEPGHIYGFLGPNGAGKSTTMNIITGYIGATSGEVAINGHDINKEPEQAKKCIGYLPEIPPLYPDMTVEEYMKFAAELKQIDKRMREVEIRQAMELTKITDVKKRLIKNLSKGYKQRVGLAQAVLGFPEIIILDEPTVGLDPKQIIEIRDLMKSLSKKHTVILSSHILSEVSAVCDYVFIISKGKLVAADTVENLEGQMSGVSEYKLLLKACSQDAMKLEKIQGVSACRVEEAGDTRNVNVTVLAKKGTDVREEIFYICAEENMPILQMEPVNRSLEDIFLEVTGEKEGSESC</sequence>
<proteinExistence type="inferred from homology"/>
<organism evidence="6 7">
    <name type="scientific">Candidatus Eubacterium avistercoris</name>
    <dbReference type="NCBI Taxonomy" id="2838567"/>
    <lineage>
        <taxon>Bacteria</taxon>
        <taxon>Bacillati</taxon>
        <taxon>Bacillota</taxon>
        <taxon>Clostridia</taxon>
        <taxon>Eubacteriales</taxon>
        <taxon>Eubacteriaceae</taxon>
        <taxon>Eubacterium</taxon>
    </lineage>
</organism>
<dbReference type="PROSITE" id="PS50893">
    <property type="entry name" value="ABC_TRANSPORTER_2"/>
    <property type="match status" value="1"/>
</dbReference>
<dbReference type="InterPro" id="IPR003439">
    <property type="entry name" value="ABC_transporter-like_ATP-bd"/>
</dbReference>
<dbReference type="GO" id="GO:0005524">
    <property type="term" value="F:ATP binding"/>
    <property type="evidence" value="ECO:0007669"/>
    <property type="project" value="UniProtKB-KW"/>
</dbReference>
<dbReference type="InterPro" id="IPR027417">
    <property type="entry name" value="P-loop_NTPase"/>
</dbReference>
<evidence type="ECO:0000259" key="5">
    <source>
        <dbReference type="PROSITE" id="PS50893"/>
    </source>
</evidence>
<evidence type="ECO:0000256" key="2">
    <source>
        <dbReference type="ARBA" id="ARBA00022448"/>
    </source>
</evidence>
<keyword evidence="4 6" id="KW-0067">ATP-binding</keyword>
<dbReference type="PANTHER" id="PTHR43335:SF4">
    <property type="entry name" value="ABC TRANSPORTER, ATP-BINDING PROTEIN"/>
    <property type="match status" value="1"/>
</dbReference>
<comment type="similarity">
    <text evidence="1">Belongs to the ABC transporter superfamily.</text>
</comment>
<evidence type="ECO:0000313" key="7">
    <source>
        <dbReference type="Proteomes" id="UP000824024"/>
    </source>
</evidence>
<comment type="caution">
    <text evidence="6">The sequence shown here is derived from an EMBL/GenBank/DDBJ whole genome shotgun (WGS) entry which is preliminary data.</text>
</comment>
<dbReference type="EMBL" id="DXCH01000251">
    <property type="protein sequence ID" value="HIZ08079.1"/>
    <property type="molecule type" value="Genomic_DNA"/>
</dbReference>
<reference evidence="6" key="2">
    <citation type="submission" date="2021-04" db="EMBL/GenBank/DDBJ databases">
        <authorList>
            <person name="Gilroy R."/>
        </authorList>
    </citation>
    <scope>NUCLEOTIDE SEQUENCE</scope>
    <source>
        <strain evidence="6">CHK192-9172</strain>
    </source>
</reference>
<dbReference type="Pfam" id="PF00005">
    <property type="entry name" value="ABC_tran"/>
    <property type="match status" value="1"/>
</dbReference>
<keyword evidence="2" id="KW-0813">Transport</keyword>
<protein>
    <submittedName>
        <fullName evidence="6">ABC transporter ATP-binding protein</fullName>
    </submittedName>
</protein>
<feature type="domain" description="ABC transporter" evidence="5">
    <location>
        <begin position="2"/>
        <end position="231"/>
    </location>
</feature>
<dbReference type="CDD" id="cd03230">
    <property type="entry name" value="ABC_DR_subfamily_A"/>
    <property type="match status" value="1"/>
</dbReference>
<dbReference type="GO" id="GO:0016887">
    <property type="term" value="F:ATP hydrolysis activity"/>
    <property type="evidence" value="ECO:0007669"/>
    <property type="project" value="InterPro"/>
</dbReference>
<dbReference type="SUPFAM" id="SSF52540">
    <property type="entry name" value="P-loop containing nucleoside triphosphate hydrolases"/>
    <property type="match status" value="1"/>
</dbReference>
<accession>A0A9D2IG55</accession>
<dbReference type="InterPro" id="IPR003593">
    <property type="entry name" value="AAA+_ATPase"/>
</dbReference>
<dbReference type="SMART" id="SM00382">
    <property type="entry name" value="AAA"/>
    <property type="match status" value="1"/>
</dbReference>
<dbReference type="AlphaFoldDB" id="A0A9D2IG55"/>
<evidence type="ECO:0000256" key="1">
    <source>
        <dbReference type="ARBA" id="ARBA00005417"/>
    </source>
</evidence>